<gene>
    <name evidence="3" type="ORF">V565_075300</name>
</gene>
<keyword evidence="2 3" id="KW-0812">Transmembrane</keyword>
<name>A0A074RZI7_9AGAM</name>
<feature type="region of interest" description="Disordered" evidence="1">
    <location>
        <begin position="39"/>
        <end position="104"/>
    </location>
</feature>
<dbReference type="Proteomes" id="UP000027456">
    <property type="component" value="Unassembled WGS sequence"/>
</dbReference>
<comment type="caution">
    <text evidence="3">The sequence shown here is derived from an EMBL/GenBank/DDBJ whole genome shotgun (WGS) entry which is preliminary data.</text>
</comment>
<sequence>MSFKTLFYSVCTILFIIICGAICTLSKYKEIFNRCTVGPKSRHNGEAGSQPRRSHNEPGSASGYHPGVDEGEKTQQSGTDLAKPGSRKKSGGRMNVNKGSKRPSCRRKLEAALLIISQAVELDKAGSLEAVGAYKEAVKLFDDAIEMLHDRPRKPKQLNDEANLRSLRDSYRDRADILLREFQERVLHRKF</sequence>
<evidence type="ECO:0000256" key="1">
    <source>
        <dbReference type="SAM" id="MobiDB-lite"/>
    </source>
</evidence>
<keyword evidence="2" id="KW-0472">Membrane</keyword>
<keyword evidence="4" id="KW-1185">Reference proteome</keyword>
<accession>A0A074RZI7</accession>
<dbReference type="AlphaFoldDB" id="A0A074RZI7"/>
<evidence type="ECO:0000313" key="4">
    <source>
        <dbReference type="Proteomes" id="UP000027456"/>
    </source>
</evidence>
<organism evidence="3 4">
    <name type="scientific">Rhizoctonia solani 123E</name>
    <dbReference type="NCBI Taxonomy" id="1423351"/>
    <lineage>
        <taxon>Eukaryota</taxon>
        <taxon>Fungi</taxon>
        <taxon>Dikarya</taxon>
        <taxon>Basidiomycota</taxon>
        <taxon>Agaricomycotina</taxon>
        <taxon>Agaricomycetes</taxon>
        <taxon>Cantharellales</taxon>
        <taxon>Ceratobasidiaceae</taxon>
        <taxon>Rhizoctonia</taxon>
    </lineage>
</organism>
<reference evidence="3 4" key="1">
    <citation type="submission" date="2013-12" db="EMBL/GenBank/DDBJ databases">
        <authorList>
            <person name="Cubeta M."/>
            <person name="Pakala S."/>
            <person name="Fedorova N."/>
            <person name="Thomas E."/>
            <person name="Dean R."/>
            <person name="Jabaji S."/>
            <person name="Neate S."/>
            <person name="Toda T."/>
            <person name="Tavantzis S."/>
            <person name="Vilgalys R."/>
            <person name="Bharathan N."/>
            <person name="Pakala S."/>
            <person name="Losada L.S."/>
            <person name="Zafar N."/>
            <person name="Nierman W."/>
        </authorList>
    </citation>
    <scope>NUCLEOTIDE SEQUENCE [LARGE SCALE GENOMIC DNA]</scope>
    <source>
        <strain evidence="3 4">123E</strain>
    </source>
</reference>
<dbReference type="OrthoDB" id="3235539at2759"/>
<proteinExistence type="predicted"/>
<evidence type="ECO:0000313" key="3">
    <source>
        <dbReference type="EMBL" id="KEP50700.1"/>
    </source>
</evidence>
<dbReference type="SUPFAM" id="SSF116846">
    <property type="entry name" value="MIT domain"/>
    <property type="match status" value="1"/>
</dbReference>
<protein>
    <submittedName>
        <fullName evidence="3">Putative transmembrane protein</fullName>
    </submittedName>
</protein>
<keyword evidence="2" id="KW-1133">Transmembrane helix</keyword>
<evidence type="ECO:0000256" key="2">
    <source>
        <dbReference type="SAM" id="Phobius"/>
    </source>
</evidence>
<dbReference type="HOGENOM" id="CLU_1422143_0_0_1"/>
<dbReference type="InterPro" id="IPR036181">
    <property type="entry name" value="MIT_dom_sf"/>
</dbReference>
<dbReference type="Gene3D" id="1.20.58.80">
    <property type="entry name" value="Phosphotransferase system, lactose/cellobiose-type IIA subunit"/>
    <property type="match status" value="1"/>
</dbReference>
<dbReference type="EMBL" id="AZST01000230">
    <property type="protein sequence ID" value="KEP50700.1"/>
    <property type="molecule type" value="Genomic_DNA"/>
</dbReference>
<feature type="transmembrane region" description="Helical" evidence="2">
    <location>
        <begin position="6"/>
        <end position="25"/>
    </location>
</feature>